<name>A0A9W4D3Z0_BLUGR</name>
<feature type="chain" id="PRO_5040749603" evidence="1">
    <location>
        <begin position="20"/>
        <end position="77"/>
    </location>
</feature>
<organism evidence="2 3">
    <name type="scientific">Blumeria graminis f. sp. triticale</name>
    <dbReference type="NCBI Taxonomy" id="1689686"/>
    <lineage>
        <taxon>Eukaryota</taxon>
        <taxon>Fungi</taxon>
        <taxon>Dikarya</taxon>
        <taxon>Ascomycota</taxon>
        <taxon>Pezizomycotina</taxon>
        <taxon>Leotiomycetes</taxon>
        <taxon>Erysiphales</taxon>
        <taxon>Erysiphaceae</taxon>
        <taxon>Blumeria</taxon>
    </lineage>
</organism>
<evidence type="ECO:0000313" key="2">
    <source>
        <dbReference type="EMBL" id="CAD6503728.1"/>
    </source>
</evidence>
<comment type="caution">
    <text evidence="2">The sequence shown here is derived from an EMBL/GenBank/DDBJ whole genome shotgun (WGS) entry which is preliminary data.</text>
</comment>
<gene>
    <name evidence="2" type="ORF">BGTH12_LOCUS5086</name>
</gene>
<evidence type="ECO:0000256" key="1">
    <source>
        <dbReference type="SAM" id="SignalP"/>
    </source>
</evidence>
<dbReference type="AlphaFoldDB" id="A0A9W4D3Z0"/>
<dbReference type="EMBL" id="CAJHIT010000008">
    <property type="protein sequence ID" value="CAD6503728.1"/>
    <property type="molecule type" value="Genomic_DNA"/>
</dbReference>
<sequence length="77" mass="8912">MKLIHIVSSVALFCLPALAVNDWDCGEVVIKAHYLEEWINYFVEVCENRDQGAYEEFPPDHFFTVERPGRDANLPRS</sequence>
<protein>
    <submittedName>
        <fullName evidence="2">BgTH12-05473</fullName>
    </submittedName>
</protein>
<reference evidence="2" key="1">
    <citation type="submission" date="2020-10" db="EMBL/GenBank/DDBJ databases">
        <authorList>
            <person name="Muller C M."/>
        </authorList>
    </citation>
    <scope>NUCLEOTIDE SEQUENCE</scope>
    <source>
        <strain evidence="2">THUN-12</strain>
    </source>
</reference>
<dbReference type="Proteomes" id="UP000683417">
    <property type="component" value="Unassembled WGS sequence"/>
</dbReference>
<feature type="signal peptide" evidence="1">
    <location>
        <begin position="1"/>
        <end position="19"/>
    </location>
</feature>
<evidence type="ECO:0000313" key="3">
    <source>
        <dbReference type="Proteomes" id="UP000683417"/>
    </source>
</evidence>
<keyword evidence="1" id="KW-0732">Signal</keyword>
<proteinExistence type="predicted"/>
<accession>A0A9W4D3Z0</accession>